<dbReference type="OrthoDB" id="10267127at2759"/>
<dbReference type="GO" id="GO:0034198">
    <property type="term" value="P:cellular response to amino acid starvation"/>
    <property type="evidence" value="ECO:0007669"/>
    <property type="project" value="TreeGrafter"/>
</dbReference>
<dbReference type="KEGG" id="aqu:105316887"/>
<dbReference type="EnsemblMetazoa" id="Aqu2.1.44102_001">
    <property type="protein sequence ID" value="Aqu2.1.44102_001"/>
    <property type="gene ID" value="Aqu2.1.44102"/>
</dbReference>
<evidence type="ECO:0008006" key="4">
    <source>
        <dbReference type="Google" id="ProtNLM"/>
    </source>
</evidence>
<keyword evidence="3" id="KW-1185">Reference proteome</keyword>
<reference evidence="2" key="2">
    <citation type="submission" date="2017-05" db="UniProtKB">
        <authorList>
            <consortium name="EnsemblMetazoa"/>
        </authorList>
    </citation>
    <scope>IDENTIFICATION</scope>
</reference>
<dbReference type="OMA" id="REDIHQT"/>
<accession>A0A1X7VUT1</accession>
<dbReference type="GO" id="GO:0051015">
    <property type="term" value="F:actin filament binding"/>
    <property type="evidence" value="ECO:0007669"/>
    <property type="project" value="TreeGrafter"/>
</dbReference>
<dbReference type="GO" id="GO:0015629">
    <property type="term" value="C:actin cytoskeleton"/>
    <property type="evidence" value="ECO:0007669"/>
    <property type="project" value="InterPro"/>
</dbReference>
<feature type="region of interest" description="Disordered" evidence="1">
    <location>
        <begin position="1"/>
        <end position="26"/>
    </location>
</feature>
<dbReference type="SUPFAM" id="SSF69318">
    <property type="entry name" value="Integrin alpha N-terminal domain"/>
    <property type="match status" value="1"/>
</dbReference>
<dbReference type="PANTHER" id="PTHR15435">
    <property type="entry name" value="KICSTOR COMPLEX PROTEIN KAPTIN"/>
    <property type="match status" value="1"/>
</dbReference>
<dbReference type="Proteomes" id="UP000007879">
    <property type="component" value="Unassembled WGS sequence"/>
</dbReference>
<evidence type="ECO:0000313" key="3">
    <source>
        <dbReference type="Proteomes" id="UP000007879"/>
    </source>
</evidence>
<dbReference type="EnsemblMetazoa" id="XM_019993766.1">
    <property type="protein sequence ID" value="XP_019849325.1"/>
    <property type="gene ID" value="LOC105316887"/>
</dbReference>
<feature type="compositionally biased region" description="Low complexity" evidence="1">
    <location>
        <begin position="12"/>
        <end position="26"/>
    </location>
</feature>
<proteinExistence type="predicted"/>
<dbReference type="STRING" id="400682.A0A1X7VUT1"/>
<dbReference type="FunCoup" id="A0A1X7VUT1">
    <property type="interactions" value="6"/>
</dbReference>
<dbReference type="eggNOG" id="ENOG502QTF2">
    <property type="taxonomic scope" value="Eukaryota"/>
</dbReference>
<sequence length="427" mass="47533">MSNSEDHLSERAGGSSSSDPLSSHPSDLSLPSAHSFHELNFFPLASHSSTYGLVSINVGGVNKLLVATVSGEIYRLEMDRKTLQSSWKQITFSYIPAVAEIISLDAFVIDPNGVVVGVTLIKPSKPKDVYFNIYGLHCDPNSSLNWEQIAEDWTPVSLQFIPYKLLHTEIYNKDSWDFVFLLPGNDLNVHIYPKQVLFEEEDSLLRFPEFKDLRSNITDVVMDTNKLEFKRITAFGCQNGYIRCSFVDALNNTLLKFVDTNSLDGPMTSVNLLSSSFENLHLVATSAIQPAVVYKNVFGGETMDDYIVLDHSDKFDSIICSSLGDITCNGYKELVIGTYGKMILVYGFQNQKDLPQAELLWKRGLAHPVLSVTMCDVTGDGLDEIIILSTAGVHILQHDLDQVCTLFVTKLIEIIGHNQYNGSREAN</sequence>
<evidence type="ECO:0000256" key="1">
    <source>
        <dbReference type="SAM" id="MobiDB-lite"/>
    </source>
</evidence>
<organism evidence="2">
    <name type="scientific">Amphimedon queenslandica</name>
    <name type="common">Sponge</name>
    <dbReference type="NCBI Taxonomy" id="400682"/>
    <lineage>
        <taxon>Eukaryota</taxon>
        <taxon>Metazoa</taxon>
        <taxon>Porifera</taxon>
        <taxon>Demospongiae</taxon>
        <taxon>Heteroscleromorpha</taxon>
        <taxon>Haplosclerida</taxon>
        <taxon>Niphatidae</taxon>
        <taxon>Amphimedon</taxon>
    </lineage>
</organism>
<protein>
    <recommendedName>
        <fullName evidence="4">Kaptin</fullName>
    </recommendedName>
</protein>
<dbReference type="GO" id="GO:1904262">
    <property type="term" value="P:negative regulation of TORC1 signaling"/>
    <property type="evidence" value="ECO:0007669"/>
    <property type="project" value="TreeGrafter"/>
</dbReference>
<dbReference type="InParanoid" id="A0A1X7VUT1"/>
<dbReference type="AlphaFoldDB" id="A0A1X7VUT1"/>
<evidence type="ECO:0000313" key="2">
    <source>
        <dbReference type="EnsemblMetazoa" id="Aqu2.1.44102_001"/>
    </source>
</evidence>
<gene>
    <name evidence="2" type="primary">105316887</name>
</gene>
<dbReference type="GO" id="GO:0030027">
    <property type="term" value="C:lamellipodium"/>
    <property type="evidence" value="ECO:0007669"/>
    <property type="project" value="TreeGrafter"/>
</dbReference>
<feature type="compositionally biased region" description="Basic and acidic residues" evidence="1">
    <location>
        <begin position="1"/>
        <end position="10"/>
    </location>
</feature>
<dbReference type="InterPro" id="IPR029982">
    <property type="entry name" value="Kptn"/>
</dbReference>
<name>A0A1X7VUT1_AMPQE</name>
<reference evidence="3" key="1">
    <citation type="journal article" date="2010" name="Nature">
        <title>The Amphimedon queenslandica genome and the evolution of animal complexity.</title>
        <authorList>
            <person name="Srivastava M."/>
            <person name="Simakov O."/>
            <person name="Chapman J."/>
            <person name="Fahey B."/>
            <person name="Gauthier M.E."/>
            <person name="Mitros T."/>
            <person name="Richards G.S."/>
            <person name="Conaco C."/>
            <person name="Dacre M."/>
            <person name="Hellsten U."/>
            <person name="Larroux C."/>
            <person name="Putnam N.H."/>
            <person name="Stanke M."/>
            <person name="Adamska M."/>
            <person name="Darling A."/>
            <person name="Degnan S.M."/>
            <person name="Oakley T.H."/>
            <person name="Plachetzki D.C."/>
            <person name="Zhai Y."/>
            <person name="Adamski M."/>
            <person name="Calcino A."/>
            <person name="Cummins S.F."/>
            <person name="Goodstein D.M."/>
            <person name="Harris C."/>
            <person name="Jackson D.J."/>
            <person name="Leys S.P."/>
            <person name="Shu S."/>
            <person name="Woodcroft B.J."/>
            <person name="Vervoort M."/>
            <person name="Kosik K.S."/>
            <person name="Manning G."/>
            <person name="Degnan B.M."/>
            <person name="Rokhsar D.S."/>
        </authorList>
    </citation>
    <scope>NUCLEOTIDE SEQUENCE [LARGE SCALE GENOMIC DNA]</scope>
</reference>
<dbReference type="GO" id="GO:0007015">
    <property type="term" value="P:actin filament organization"/>
    <property type="evidence" value="ECO:0007669"/>
    <property type="project" value="InterPro"/>
</dbReference>
<dbReference type="PANTHER" id="PTHR15435:SF2">
    <property type="entry name" value="KICSTOR COMPLEX PROTEIN KAPTIN"/>
    <property type="match status" value="1"/>
</dbReference>
<dbReference type="InterPro" id="IPR028994">
    <property type="entry name" value="Integrin_alpha_N"/>
</dbReference>